<evidence type="ECO:0000259" key="1">
    <source>
        <dbReference type="Pfam" id="PF02223"/>
    </source>
</evidence>
<reference evidence="2" key="1">
    <citation type="submission" date="2018-07" db="EMBL/GenBank/DDBJ databases">
        <authorList>
            <person name="Ashton P.M."/>
            <person name="Dallman T."/>
            <person name="Nair S."/>
            <person name="De Pinna E."/>
            <person name="Peters T."/>
            <person name="Grant K."/>
        </authorList>
    </citation>
    <scope>NUCLEOTIDE SEQUENCE</scope>
    <source>
        <strain evidence="2">142535</strain>
    </source>
</reference>
<dbReference type="EMBL" id="AAGUDP010000006">
    <property type="protein sequence ID" value="EBS0563318.1"/>
    <property type="molecule type" value="Genomic_DNA"/>
</dbReference>
<proteinExistence type="predicted"/>
<dbReference type="AlphaFoldDB" id="A0A5U8XK71"/>
<evidence type="ECO:0000313" key="2">
    <source>
        <dbReference type="EMBL" id="EBS0563318.1"/>
    </source>
</evidence>
<name>A0A5U8XK71_SALMU</name>
<dbReference type="SUPFAM" id="SSF52540">
    <property type="entry name" value="P-loop containing nucleoside triphosphate hydrolases"/>
    <property type="match status" value="1"/>
</dbReference>
<gene>
    <name evidence="2" type="ORF">DTU56_09325</name>
</gene>
<dbReference type="InterPro" id="IPR027417">
    <property type="entry name" value="P-loop_NTPase"/>
</dbReference>
<comment type="caution">
    <text evidence="2">The sequence shown here is derived from an EMBL/GenBank/DDBJ whole genome shotgun (WGS) entry which is preliminary data.</text>
</comment>
<feature type="domain" description="Thymidylate kinase-like" evidence="1">
    <location>
        <begin position="11"/>
        <end position="141"/>
    </location>
</feature>
<dbReference type="Gene3D" id="3.40.50.300">
    <property type="entry name" value="P-loop containing nucleotide triphosphate hydrolases"/>
    <property type="match status" value="1"/>
</dbReference>
<accession>A0A5U8XK71</accession>
<dbReference type="Pfam" id="PF02223">
    <property type="entry name" value="Thymidylate_kin"/>
    <property type="match status" value="1"/>
</dbReference>
<dbReference type="InterPro" id="IPR039430">
    <property type="entry name" value="Thymidylate_kin-like_dom"/>
</dbReference>
<organism evidence="2">
    <name type="scientific">Salmonella muenchen</name>
    <dbReference type="NCBI Taxonomy" id="596"/>
    <lineage>
        <taxon>Bacteria</taxon>
        <taxon>Pseudomonadati</taxon>
        <taxon>Pseudomonadota</taxon>
        <taxon>Gammaproteobacteria</taxon>
        <taxon>Enterobacterales</taxon>
        <taxon>Enterobacteriaceae</taxon>
        <taxon>Salmonella</taxon>
    </lineage>
</organism>
<sequence length="215" mass="23900">MQKPFVIAVGGPDYGGKSTFCKSVTELLAASGYKAVTIGFPSTTELGLAARESIRAGEPAEVQAAKLIADFKSHLNTFGKSDADVILLDHFVISTIMHQGDAGKAAVFNSAILRHNYAPSVFVEITCDYETMLQRAKVRFEEKGETWDDVLTAKYTASPEKWEALVQRSEFAHRIVTESGERREWIRLSPHWQTSDALQLVLKLVNTFEHERQPA</sequence>
<protein>
    <recommendedName>
        <fullName evidence="1">Thymidylate kinase-like domain-containing protein</fullName>
    </recommendedName>
</protein>